<dbReference type="EC" id="6.3.5.4" evidence="3"/>
<feature type="binding site" evidence="9">
    <location>
        <begin position="363"/>
        <end position="364"/>
    </location>
    <ligand>
        <name>ATP</name>
        <dbReference type="ChEBI" id="CHEBI:30616"/>
    </ligand>
</feature>
<keyword evidence="8" id="KW-0028">Amino-acid biosynthesis</keyword>
<evidence type="ECO:0000256" key="1">
    <source>
        <dbReference type="ARBA" id="ARBA00005187"/>
    </source>
</evidence>
<organism evidence="12 13">
    <name type="scientific">Marinobacterium aestuarii</name>
    <dbReference type="NCBI Taxonomy" id="1821621"/>
    <lineage>
        <taxon>Bacteria</taxon>
        <taxon>Pseudomonadati</taxon>
        <taxon>Pseudomonadota</taxon>
        <taxon>Gammaproteobacteria</taxon>
        <taxon>Oceanospirillales</taxon>
        <taxon>Oceanospirillaceae</taxon>
        <taxon>Marinobacterium</taxon>
    </lineage>
</organism>
<dbReference type="Pfam" id="PF13537">
    <property type="entry name" value="GATase_7"/>
    <property type="match status" value="1"/>
</dbReference>
<dbReference type="RefSeq" id="WP_067380615.1">
    <property type="nucleotide sequence ID" value="NZ_CP015839.1"/>
</dbReference>
<evidence type="ECO:0000256" key="5">
    <source>
        <dbReference type="ARBA" id="ARBA00022840"/>
    </source>
</evidence>
<keyword evidence="6 8" id="KW-0315">Glutamine amidotransferase</keyword>
<accession>A0A1A9EX43</accession>
<dbReference type="AlphaFoldDB" id="A0A1A9EX43"/>
<keyword evidence="5 9" id="KW-0067">ATP-binding</keyword>
<name>A0A1A9EX43_9GAMM</name>
<comment type="pathway">
    <text evidence="1">Amino-acid biosynthesis; L-asparagine biosynthesis; L-asparagine from L-aspartate (L-Gln route): step 1/1.</text>
</comment>
<dbReference type="CDD" id="cd00712">
    <property type="entry name" value="AsnB"/>
    <property type="match status" value="1"/>
</dbReference>
<feature type="domain" description="Glutamine amidotransferase type-2" evidence="11">
    <location>
        <begin position="2"/>
        <end position="213"/>
    </location>
</feature>
<dbReference type="NCBIfam" id="TIGR03108">
    <property type="entry name" value="eps_aminotran_1"/>
    <property type="match status" value="1"/>
</dbReference>
<evidence type="ECO:0000256" key="6">
    <source>
        <dbReference type="ARBA" id="ARBA00022962"/>
    </source>
</evidence>
<dbReference type="Gene3D" id="3.60.20.10">
    <property type="entry name" value="Glutamine Phosphoribosylpyrophosphate, subunit 1, domain 1"/>
    <property type="match status" value="1"/>
</dbReference>
<evidence type="ECO:0000256" key="9">
    <source>
        <dbReference type="PIRSR" id="PIRSR001589-2"/>
    </source>
</evidence>
<dbReference type="Proteomes" id="UP000078070">
    <property type="component" value="Chromosome"/>
</dbReference>
<dbReference type="SUPFAM" id="SSF52402">
    <property type="entry name" value="Adenine nucleotide alpha hydrolases-like"/>
    <property type="match status" value="1"/>
</dbReference>
<dbReference type="STRING" id="1821621.A8C75_08275"/>
<dbReference type="InterPro" id="IPR014729">
    <property type="entry name" value="Rossmann-like_a/b/a_fold"/>
</dbReference>
<feature type="binding site" evidence="9">
    <location>
        <position position="99"/>
    </location>
    <ligand>
        <name>L-glutamine</name>
        <dbReference type="ChEBI" id="CHEBI:58359"/>
    </ligand>
</feature>
<dbReference type="KEGG" id="mars:A8C75_08275"/>
<dbReference type="PROSITE" id="PS51278">
    <property type="entry name" value="GATASE_TYPE_2"/>
    <property type="match status" value="1"/>
</dbReference>
<dbReference type="InterPro" id="IPR051786">
    <property type="entry name" value="ASN_synthetase/amidase"/>
</dbReference>
<keyword evidence="13" id="KW-1185">Reference proteome</keyword>
<comment type="catalytic activity">
    <reaction evidence="7">
        <text>L-aspartate + L-glutamine + ATP + H2O = L-asparagine + L-glutamate + AMP + diphosphate + H(+)</text>
        <dbReference type="Rhea" id="RHEA:12228"/>
        <dbReference type="ChEBI" id="CHEBI:15377"/>
        <dbReference type="ChEBI" id="CHEBI:15378"/>
        <dbReference type="ChEBI" id="CHEBI:29985"/>
        <dbReference type="ChEBI" id="CHEBI:29991"/>
        <dbReference type="ChEBI" id="CHEBI:30616"/>
        <dbReference type="ChEBI" id="CHEBI:33019"/>
        <dbReference type="ChEBI" id="CHEBI:58048"/>
        <dbReference type="ChEBI" id="CHEBI:58359"/>
        <dbReference type="ChEBI" id="CHEBI:456215"/>
        <dbReference type="EC" id="6.3.5.4"/>
    </reaction>
</comment>
<evidence type="ECO:0000256" key="3">
    <source>
        <dbReference type="ARBA" id="ARBA00012737"/>
    </source>
</evidence>
<dbReference type="Gene3D" id="3.40.50.620">
    <property type="entry name" value="HUPs"/>
    <property type="match status" value="2"/>
</dbReference>
<evidence type="ECO:0000256" key="4">
    <source>
        <dbReference type="ARBA" id="ARBA00022741"/>
    </source>
</evidence>
<dbReference type="InterPro" id="IPR006426">
    <property type="entry name" value="Asn_synth_AEB"/>
</dbReference>
<dbReference type="CDD" id="cd01991">
    <property type="entry name" value="Asn_synthase_B_C"/>
    <property type="match status" value="1"/>
</dbReference>
<dbReference type="GO" id="GO:0004066">
    <property type="term" value="F:asparagine synthase (glutamine-hydrolyzing) activity"/>
    <property type="evidence" value="ECO:0007669"/>
    <property type="project" value="UniProtKB-EC"/>
</dbReference>
<feature type="binding site" evidence="9">
    <location>
        <position position="291"/>
    </location>
    <ligand>
        <name>ATP</name>
        <dbReference type="ChEBI" id="CHEBI:30616"/>
    </ligand>
</feature>
<dbReference type="InterPro" id="IPR017539">
    <property type="entry name" value="XrtA_amidotfase"/>
</dbReference>
<dbReference type="Pfam" id="PF00733">
    <property type="entry name" value="Asn_synthase"/>
    <property type="match status" value="1"/>
</dbReference>
<dbReference type="InterPro" id="IPR017932">
    <property type="entry name" value="GATase_2_dom"/>
</dbReference>
<evidence type="ECO:0000259" key="11">
    <source>
        <dbReference type="PROSITE" id="PS51278"/>
    </source>
</evidence>
<dbReference type="GO" id="GO:0005524">
    <property type="term" value="F:ATP binding"/>
    <property type="evidence" value="ECO:0007669"/>
    <property type="project" value="UniProtKB-KW"/>
</dbReference>
<protein>
    <recommendedName>
        <fullName evidence="3">asparagine synthase (glutamine-hydrolyzing)</fullName>
        <ecNumber evidence="3">6.3.5.4</ecNumber>
    </recommendedName>
</protein>
<feature type="site" description="Important for beta-aspartyl-AMP intermediate formation" evidence="10">
    <location>
        <position position="365"/>
    </location>
</feature>
<reference evidence="13" key="1">
    <citation type="submission" date="2016-05" db="EMBL/GenBank/DDBJ databases">
        <authorList>
            <person name="Baek K."/>
            <person name="Yang S.-J."/>
        </authorList>
    </citation>
    <scope>NUCLEOTIDE SEQUENCE [LARGE SCALE GENOMIC DNA]</scope>
    <source>
        <strain evidence="13">ST58-10</strain>
    </source>
</reference>
<dbReference type="InterPro" id="IPR001962">
    <property type="entry name" value="Asn_synthase"/>
</dbReference>
<evidence type="ECO:0000313" key="12">
    <source>
        <dbReference type="EMBL" id="ANG62486.1"/>
    </source>
</evidence>
<proteinExistence type="inferred from homology"/>
<dbReference type="InterPro" id="IPR033738">
    <property type="entry name" value="AsnB_N"/>
</dbReference>
<evidence type="ECO:0000256" key="8">
    <source>
        <dbReference type="PIRSR" id="PIRSR001589-1"/>
    </source>
</evidence>
<evidence type="ECO:0000313" key="13">
    <source>
        <dbReference type="Proteomes" id="UP000078070"/>
    </source>
</evidence>
<dbReference type="InterPro" id="IPR029055">
    <property type="entry name" value="Ntn_hydrolases_N"/>
</dbReference>
<feature type="active site" description="For GATase activity" evidence="8">
    <location>
        <position position="2"/>
    </location>
</feature>
<keyword evidence="8" id="KW-0061">Asparagine biosynthesis</keyword>
<dbReference type="NCBIfam" id="TIGR01536">
    <property type="entry name" value="asn_synth_AEB"/>
    <property type="match status" value="1"/>
</dbReference>
<dbReference type="OrthoDB" id="9763290at2"/>
<reference evidence="12 13" key="2">
    <citation type="journal article" date="2018" name="Int. J. Syst. Evol. Microbiol.">
        <title>Marinobacterium aestuarii sp. nov., a benzene-degrading marine bacterium isolated from estuary sediment.</title>
        <authorList>
            <person name="Bae S.S."/>
            <person name="Jung J."/>
            <person name="Chung D."/>
            <person name="Baek K."/>
        </authorList>
    </citation>
    <scope>NUCLEOTIDE SEQUENCE [LARGE SCALE GENOMIC DNA]</scope>
    <source>
        <strain evidence="12 13">ST58-10</strain>
    </source>
</reference>
<evidence type="ECO:0000256" key="10">
    <source>
        <dbReference type="PIRSR" id="PIRSR001589-3"/>
    </source>
</evidence>
<keyword evidence="4 9" id="KW-0547">Nucleotide-binding</keyword>
<dbReference type="PANTHER" id="PTHR43284">
    <property type="entry name" value="ASPARAGINE SYNTHETASE (GLUTAMINE-HYDROLYZING)"/>
    <property type="match status" value="1"/>
</dbReference>
<gene>
    <name evidence="12" type="ORF">A8C75_08275</name>
</gene>
<dbReference type="PIRSF" id="PIRSF001589">
    <property type="entry name" value="Asn_synthetase_glu-h"/>
    <property type="match status" value="1"/>
</dbReference>
<comment type="similarity">
    <text evidence="2">Belongs to the asparagine synthetase family.</text>
</comment>
<dbReference type="GO" id="GO:0006529">
    <property type="term" value="P:asparagine biosynthetic process"/>
    <property type="evidence" value="ECO:0007669"/>
    <property type="project" value="UniProtKB-KW"/>
</dbReference>
<dbReference type="SUPFAM" id="SSF56235">
    <property type="entry name" value="N-terminal nucleophile aminohydrolases (Ntn hydrolases)"/>
    <property type="match status" value="1"/>
</dbReference>
<sequence length="637" mass="71906">MCGIAGLLNLDLQPVDAGLLQRMNDIQIHRGPDAGDSYIAGPLGLAHRRLSIIDIASGQQPLVNVENNAVIVFNGEIYNFASLREELKGLGAGFRTHSDTEVILQAWKIWGKACVKRLRGMFAFAIWDKDNEQLFIARDRLGIKPLYYSLINGRQLAFASELKALQCLPRLDRQLDARAIADYFTFGYIPDPKSIFAGAHKLPPGHTLLLERGQTSPTIEQYWDASFADPFQVHDQQQLDEELIERLREAVGIRLVSEVPIGAFLSGGVDSSAVVALMAGLMEQPVNTCSIGFDVPSFNETEFARQVAERYQTNHQEHQVAVDDFGLLDTLSSLYDEPYADSSAIPTYRVCEQAKKRVTVCLSGDGGDELFAGYRRYRWHLLEERIRGLVPAAIRKPVFGLLGNYYPKLDRAPRYLRAKSTFQALQREALAAYLHTVSFTPESIFKQLFTPEFNRRLNGYRPLEVFEGYQQQFDGDDPLSLIQYLDMKTYLPGDILTKVDRASMAHSLEVRVPLLDHEFVGWANRIPAHLKLHRREGKHIFKRALEPHLPSNVLYRPKMGFGVPVARWMRGPLADTLRQRILRGHLQTLGIFNQKTLDRLADEHIHGTSDHSVTLWALLMFEASIRRSMTGDQVAAA</sequence>
<dbReference type="GO" id="GO:0005829">
    <property type="term" value="C:cytosol"/>
    <property type="evidence" value="ECO:0007669"/>
    <property type="project" value="TreeGrafter"/>
</dbReference>
<evidence type="ECO:0000256" key="2">
    <source>
        <dbReference type="ARBA" id="ARBA00005752"/>
    </source>
</evidence>
<dbReference type="EMBL" id="CP015839">
    <property type="protein sequence ID" value="ANG62486.1"/>
    <property type="molecule type" value="Genomic_DNA"/>
</dbReference>
<dbReference type="PANTHER" id="PTHR43284:SF1">
    <property type="entry name" value="ASPARAGINE SYNTHETASE"/>
    <property type="match status" value="1"/>
</dbReference>
<evidence type="ECO:0000256" key="7">
    <source>
        <dbReference type="ARBA" id="ARBA00048741"/>
    </source>
</evidence>